<evidence type="ECO:0000313" key="2">
    <source>
        <dbReference type="EMBL" id="MXN18141.1"/>
    </source>
</evidence>
<feature type="transmembrane region" description="Helical" evidence="1">
    <location>
        <begin position="37"/>
        <end position="56"/>
    </location>
</feature>
<dbReference type="EMBL" id="WUMU01000007">
    <property type="protein sequence ID" value="MXN18141.1"/>
    <property type="molecule type" value="Genomic_DNA"/>
</dbReference>
<keyword evidence="1" id="KW-1133">Transmembrane helix</keyword>
<name>A0A6L7G297_9RHOB</name>
<protein>
    <submittedName>
        <fullName evidence="2">Uncharacterized protein</fullName>
    </submittedName>
</protein>
<dbReference type="RefSeq" id="WP_160894157.1">
    <property type="nucleotide sequence ID" value="NZ_WUMU01000007.1"/>
</dbReference>
<feature type="transmembrane region" description="Helical" evidence="1">
    <location>
        <begin position="12"/>
        <end position="31"/>
    </location>
</feature>
<accession>A0A6L7G297</accession>
<keyword evidence="1" id="KW-0472">Membrane</keyword>
<evidence type="ECO:0000256" key="1">
    <source>
        <dbReference type="SAM" id="Phobius"/>
    </source>
</evidence>
<keyword evidence="3" id="KW-1185">Reference proteome</keyword>
<sequence length="172" mass="18172">MIRPAAAAGLKRWSEALAGIGIAAFGLWGVLHFHAVAQWGSGVIVLAGLALAWTGVQRARFRTGAGGPGVVQVTEGQLAYYGPFTGGAVALSEVYRLTLDPGPDRPCWRLSQQGQPDLSIPLDAEGAEQLFDLFAALPGLRTAALVAAVQQVHAGTRNRPAVIWDRSTLRLH</sequence>
<dbReference type="AlphaFoldDB" id="A0A6L7G297"/>
<gene>
    <name evidence="2" type="ORF">GR170_09865</name>
</gene>
<comment type="caution">
    <text evidence="2">The sequence shown here is derived from an EMBL/GenBank/DDBJ whole genome shotgun (WGS) entry which is preliminary data.</text>
</comment>
<dbReference type="Proteomes" id="UP000477911">
    <property type="component" value="Unassembled WGS sequence"/>
</dbReference>
<proteinExistence type="predicted"/>
<evidence type="ECO:0000313" key="3">
    <source>
        <dbReference type="Proteomes" id="UP000477911"/>
    </source>
</evidence>
<keyword evidence="1" id="KW-0812">Transmembrane</keyword>
<organism evidence="2 3">
    <name type="scientific">Pseudooceanicola albus</name>
    <dbReference type="NCBI Taxonomy" id="2692189"/>
    <lineage>
        <taxon>Bacteria</taxon>
        <taxon>Pseudomonadati</taxon>
        <taxon>Pseudomonadota</taxon>
        <taxon>Alphaproteobacteria</taxon>
        <taxon>Rhodobacterales</taxon>
        <taxon>Paracoccaceae</taxon>
        <taxon>Pseudooceanicola</taxon>
    </lineage>
</organism>
<reference evidence="2 3" key="1">
    <citation type="submission" date="2019-12" db="EMBL/GenBank/DDBJ databases">
        <authorList>
            <person name="Li M."/>
        </authorList>
    </citation>
    <scope>NUCLEOTIDE SEQUENCE [LARGE SCALE GENOMIC DNA]</scope>
    <source>
        <strain evidence="2 3">GBMRC 2024</strain>
    </source>
</reference>